<dbReference type="Gene3D" id="2.60.40.1260">
    <property type="entry name" value="Lamin Tail domain"/>
    <property type="match status" value="1"/>
</dbReference>
<dbReference type="AlphaFoldDB" id="A0A542YUW6"/>
<proteinExistence type="predicted"/>
<dbReference type="PROSITE" id="PS51704">
    <property type="entry name" value="GP_PDE"/>
    <property type="match status" value="1"/>
</dbReference>
<dbReference type="Proteomes" id="UP000319516">
    <property type="component" value="Unassembled WGS sequence"/>
</dbReference>
<gene>
    <name evidence="3" type="ORF">FB467_3049</name>
</gene>
<reference evidence="3 4" key="1">
    <citation type="submission" date="2019-06" db="EMBL/GenBank/DDBJ databases">
        <title>Sequencing the genomes of 1000 actinobacteria strains.</title>
        <authorList>
            <person name="Klenk H.-P."/>
        </authorList>
    </citation>
    <scope>NUCLEOTIDE SEQUENCE [LARGE SCALE GENOMIC DNA]</scope>
    <source>
        <strain evidence="3 4">DSM 12335</strain>
    </source>
</reference>
<dbReference type="Gene3D" id="3.20.20.190">
    <property type="entry name" value="Phosphatidylinositol (PI) phosphodiesterase"/>
    <property type="match status" value="1"/>
</dbReference>
<evidence type="ECO:0000256" key="1">
    <source>
        <dbReference type="SAM" id="SignalP"/>
    </source>
</evidence>
<protein>
    <submittedName>
        <fullName evidence="3">Glycerophosphoryl diester phosphodiesterase</fullName>
    </submittedName>
</protein>
<dbReference type="InterPro" id="IPR036415">
    <property type="entry name" value="Lamin_tail_dom_sf"/>
</dbReference>
<dbReference type="OrthoDB" id="9758957at2"/>
<sequence>MRRATTYIRTKVVRGAVIGSATALVAVAAPLGATANATADPTDCAAPEIVAHRGSGGTSPENTVASFRDARTSRATVVETDVQLSADGVPFLFHDGTGSRTTDVAEVFPERAGDPITSFTWAELRQLDAGSYFSPRYEGERIPHLNEAARPFAGSDVTVNIELKSPENSPGVEAVLAQELATNRTWQRLIAQDQVVVSSFDEASLTTFHELAPDIPVLQVGTIPEDEETLERWAGFADGVVTNYRTLDPADIERVRAHGLSFSVYTLNSPEAVQAAADLCVDQVISDFPTQMTRLLRGHDPLPMANGIEVLDVVADVPGDDLQPETGEHVVLTNTSGRAIDVGGYLLQDAVVNRLTVGEGYVIPPGGELRVYTGPGTNTADRYYNDLGRNVLNNDGDSVAVLTPQLRLLDLYAY</sequence>
<feature type="signal peptide" evidence="1">
    <location>
        <begin position="1"/>
        <end position="39"/>
    </location>
</feature>
<keyword evidence="1" id="KW-0732">Signal</keyword>
<name>A0A542YUW6_9MICO</name>
<evidence type="ECO:0000313" key="4">
    <source>
        <dbReference type="Proteomes" id="UP000319516"/>
    </source>
</evidence>
<dbReference type="GO" id="GO:0006629">
    <property type="term" value="P:lipid metabolic process"/>
    <property type="evidence" value="ECO:0007669"/>
    <property type="project" value="InterPro"/>
</dbReference>
<organism evidence="3 4">
    <name type="scientific">Ornithinicoccus hortensis</name>
    <dbReference type="NCBI Taxonomy" id="82346"/>
    <lineage>
        <taxon>Bacteria</taxon>
        <taxon>Bacillati</taxon>
        <taxon>Actinomycetota</taxon>
        <taxon>Actinomycetes</taxon>
        <taxon>Micrococcales</taxon>
        <taxon>Intrasporangiaceae</taxon>
        <taxon>Ornithinicoccus</taxon>
    </lineage>
</organism>
<dbReference type="Pfam" id="PF03009">
    <property type="entry name" value="GDPD"/>
    <property type="match status" value="1"/>
</dbReference>
<dbReference type="SUPFAM" id="SSF74853">
    <property type="entry name" value="Lamin A/C globular tail domain"/>
    <property type="match status" value="1"/>
</dbReference>
<dbReference type="RefSeq" id="WP_141785833.1">
    <property type="nucleotide sequence ID" value="NZ_BAAAIK010000001.1"/>
</dbReference>
<feature type="chain" id="PRO_5022237740" evidence="1">
    <location>
        <begin position="40"/>
        <end position="414"/>
    </location>
</feature>
<dbReference type="InterPro" id="IPR001322">
    <property type="entry name" value="Lamin_tail_dom"/>
</dbReference>
<evidence type="ECO:0000313" key="3">
    <source>
        <dbReference type="EMBL" id="TQL51882.1"/>
    </source>
</evidence>
<evidence type="ECO:0000259" key="2">
    <source>
        <dbReference type="PROSITE" id="PS51704"/>
    </source>
</evidence>
<dbReference type="EMBL" id="VFOP01000001">
    <property type="protein sequence ID" value="TQL51882.1"/>
    <property type="molecule type" value="Genomic_DNA"/>
</dbReference>
<feature type="domain" description="GP-PDE" evidence="2">
    <location>
        <begin position="47"/>
        <end position="296"/>
    </location>
</feature>
<dbReference type="PANTHER" id="PTHR46211">
    <property type="entry name" value="GLYCEROPHOSPHORYL DIESTER PHOSPHODIESTERASE"/>
    <property type="match status" value="1"/>
</dbReference>
<keyword evidence="4" id="KW-1185">Reference proteome</keyword>
<dbReference type="GO" id="GO:0008081">
    <property type="term" value="F:phosphoric diester hydrolase activity"/>
    <property type="evidence" value="ECO:0007669"/>
    <property type="project" value="InterPro"/>
</dbReference>
<dbReference type="Pfam" id="PF00932">
    <property type="entry name" value="LTD"/>
    <property type="match status" value="1"/>
</dbReference>
<dbReference type="InterPro" id="IPR030395">
    <property type="entry name" value="GP_PDE_dom"/>
</dbReference>
<dbReference type="SUPFAM" id="SSF51695">
    <property type="entry name" value="PLC-like phosphodiesterases"/>
    <property type="match status" value="1"/>
</dbReference>
<dbReference type="InterPro" id="IPR017946">
    <property type="entry name" value="PLC-like_Pdiesterase_TIM-brl"/>
</dbReference>
<comment type="caution">
    <text evidence="3">The sequence shown here is derived from an EMBL/GenBank/DDBJ whole genome shotgun (WGS) entry which is preliminary data.</text>
</comment>
<accession>A0A542YUW6</accession>
<dbReference type="PANTHER" id="PTHR46211:SF1">
    <property type="entry name" value="GLYCEROPHOSPHODIESTER PHOSPHODIESTERASE, CYTOPLASMIC"/>
    <property type="match status" value="1"/>
</dbReference>